<dbReference type="SUPFAM" id="SSF53448">
    <property type="entry name" value="Nucleotide-diphospho-sugar transferases"/>
    <property type="match status" value="1"/>
</dbReference>
<dbReference type="Gene3D" id="3.40.50.2000">
    <property type="entry name" value="Glycogen Phosphorylase B"/>
    <property type="match status" value="1"/>
</dbReference>
<keyword evidence="3 8" id="KW-0808">Transferase</keyword>
<evidence type="ECO:0000256" key="1">
    <source>
        <dbReference type="ARBA" id="ARBA00006739"/>
    </source>
</evidence>
<dbReference type="KEGG" id="bxe:Bxe_B0652"/>
<keyword evidence="2" id="KW-0328">Glycosyltransferase</keyword>
<evidence type="ECO:0000259" key="5">
    <source>
        <dbReference type="Pfam" id="PF00535"/>
    </source>
</evidence>
<dbReference type="PANTHER" id="PTHR43179">
    <property type="entry name" value="RHAMNOSYLTRANSFERASE WBBL"/>
    <property type="match status" value="1"/>
</dbReference>
<dbReference type="AlphaFoldDB" id="Q13KT8"/>
<evidence type="ECO:0000313" key="9">
    <source>
        <dbReference type="Proteomes" id="UP000001817"/>
    </source>
</evidence>
<comment type="similarity">
    <text evidence="1">Belongs to the glycosyltransferase 2 family.</text>
</comment>
<dbReference type="SUPFAM" id="SSF53335">
    <property type="entry name" value="S-adenosyl-L-methionine-dependent methyltransferases"/>
    <property type="match status" value="1"/>
</dbReference>
<sequence>MRQNIINSNTYWDQRFRQDWESNGGREQSRFFAEVAIGAMPQWLANEIKWNKLTVCDWGCAQGDGTETLAQFLSWDITGVDFSRSAIEAAQQRYGRIRFLQENLLDKPMRPRFDVLFSSNTLEHFANPWEVFEQVAEYAARFVVLLLPYREVARHAEHEVSFDSRNIPVAPNPAWSLVYHSVVDTRRWEPSFWPGEQILLVFARTGWLAQRRFSLADLTLYQMRQPGSATTVDTPQNSPGSEAYTQHVNERLHAVLSTKEARHARELEIACDELMREKARADELDIQLNGERIRGAAADQRAEAAEHQATARQEQLAELQLRMSAQQTQLDAARDQAKLVVALQDAVDHERENGRQLEEEKARVVATAQQVEERLHFLQYRERALTTEIQTLLATRSWRLTAPLRVLRGSPNWMKNRLRDVNYAYVHGGVRHVVGRCAGYFFKHFKSPVRLPAFSGVPPTVSSGVAEITPVSIAADLPPQFHRPAAERALADVFVFSIIDWHFRIQRPQHLAREFARAGHRVYFFSNHFVDAKEPGFSVEHLDPSLPLYQIKLKVSGAPAIYFSVPGQQAIEQILEGLRLFREWNGGGRSYALVQHGYWMPVATRLQADCVTYDCMDHHEGFGNVPRELLEMEEAMMKRADLLVATSSWLEGHARRYNPRVEVIRNAGQYEDFCHPPGECFADPQGRRVIGYYGAIAEWFDVELVARVAEAFPDALVLLVGADTAGVGTKLRSFANVEMTGEVPYARLPYYLYGFDICMLPFRVMPLTLATNPVKVYEYLGAGRSVVSVDLPEMTQFGDLVRVAGTPEAFLEQIRSAIEALPDSEEETSRRKAFAAGQTWGHRVASFRSAIEALPRAKVSVIVLTYNNLALTKDCLESLEQHSNGVDLEIVVVDNASTDGSGEYLSSWAASRPAAKVILNAENLGFAGGNNAGLAAATGDYLVILNNDTVVTRDWARRMVNHFRNHPRLGILGPLTNNIGNEAKVQTHYTNLESMHSEAALLTGPNLGALFELDTVAFFCAMLPRSTYELCGSLCEDYGRGFFEDDDYCRRVQAAGLVVACAEDVFVHHHLSASFNKLGEERKRALLETNRAIYEAKWGPWRPHQYRSQRARRNWRTFA</sequence>
<dbReference type="eggNOG" id="COG2227">
    <property type="taxonomic scope" value="Bacteria"/>
</dbReference>
<feature type="domain" description="Glycosyltransferase 2-like" evidence="5">
    <location>
        <begin position="860"/>
        <end position="994"/>
    </location>
</feature>
<keyword evidence="4" id="KW-0175">Coiled coil</keyword>
<dbReference type="PANTHER" id="PTHR43179:SF12">
    <property type="entry name" value="GALACTOFURANOSYLTRANSFERASE GLFT2"/>
    <property type="match status" value="1"/>
</dbReference>
<protein>
    <submittedName>
        <fullName evidence="8">Glycosyl transferase</fullName>
    </submittedName>
</protein>
<dbReference type="EMBL" id="CP000271">
    <property type="protein sequence ID" value="ABE35301.1"/>
    <property type="molecule type" value="Genomic_DNA"/>
</dbReference>
<dbReference type="Proteomes" id="UP000001817">
    <property type="component" value="Chromosome 2"/>
</dbReference>
<dbReference type="Gene3D" id="3.40.50.150">
    <property type="entry name" value="Vaccinia Virus protein VP39"/>
    <property type="match status" value="1"/>
</dbReference>
<dbReference type="CDD" id="cd02440">
    <property type="entry name" value="AdoMet_MTases"/>
    <property type="match status" value="1"/>
</dbReference>
<dbReference type="STRING" id="266265.Bxe_B0652"/>
<dbReference type="CAZy" id="GT4">
    <property type="family name" value="Glycosyltransferase Family 4"/>
</dbReference>
<dbReference type="eggNOG" id="COG0438">
    <property type="taxonomic scope" value="Bacteria"/>
</dbReference>
<dbReference type="GO" id="GO:0016757">
    <property type="term" value="F:glycosyltransferase activity"/>
    <property type="evidence" value="ECO:0007669"/>
    <property type="project" value="UniProtKB-KW"/>
</dbReference>
<dbReference type="InterPro" id="IPR029063">
    <property type="entry name" value="SAM-dependent_MTases_sf"/>
</dbReference>
<evidence type="ECO:0000259" key="7">
    <source>
        <dbReference type="Pfam" id="PF13847"/>
    </source>
</evidence>
<dbReference type="Pfam" id="PF13847">
    <property type="entry name" value="Methyltransf_31"/>
    <property type="match status" value="1"/>
</dbReference>
<dbReference type="InterPro" id="IPR028098">
    <property type="entry name" value="Glyco_trans_4-like_N"/>
</dbReference>
<feature type="domain" description="Methyltransferase" evidence="7">
    <location>
        <begin position="52"/>
        <end position="163"/>
    </location>
</feature>
<organism evidence="8 9">
    <name type="scientific">Paraburkholderia xenovorans (strain LB400)</name>
    <dbReference type="NCBI Taxonomy" id="266265"/>
    <lineage>
        <taxon>Bacteria</taxon>
        <taxon>Pseudomonadati</taxon>
        <taxon>Pseudomonadota</taxon>
        <taxon>Betaproteobacteria</taxon>
        <taxon>Burkholderiales</taxon>
        <taxon>Burkholderiaceae</taxon>
        <taxon>Paraburkholderia</taxon>
    </lineage>
</organism>
<dbReference type="Gene3D" id="3.90.550.10">
    <property type="entry name" value="Spore Coat Polysaccharide Biosynthesis Protein SpsA, Chain A"/>
    <property type="match status" value="1"/>
</dbReference>
<dbReference type="CDD" id="cd04186">
    <property type="entry name" value="GT_2_like_c"/>
    <property type="match status" value="1"/>
</dbReference>
<dbReference type="Pfam" id="PF00535">
    <property type="entry name" value="Glycos_transf_2"/>
    <property type="match status" value="1"/>
</dbReference>
<dbReference type="Pfam" id="PF13579">
    <property type="entry name" value="Glyco_trans_4_4"/>
    <property type="match status" value="1"/>
</dbReference>
<evidence type="ECO:0000259" key="6">
    <source>
        <dbReference type="Pfam" id="PF13579"/>
    </source>
</evidence>
<dbReference type="InterPro" id="IPR029044">
    <property type="entry name" value="Nucleotide-diphossugar_trans"/>
</dbReference>
<evidence type="ECO:0000313" key="8">
    <source>
        <dbReference type="EMBL" id="ABE35301.1"/>
    </source>
</evidence>
<dbReference type="CAZy" id="GT2">
    <property type="family name" value="Glycosyltransferase Family 2"/>
</dbReference>
<feature type="coiled-coil region" evidence="4">
    <location>
        <begin position="264"/>
        <end position="374"/>
    </location>
</feature>
<dbReference type="KEGG" id="bxb:DR64_5983"/>
<accession>Q13KT8</accession>
<dbReference type="PATRIC" id="fig|266265.5.peg.7136"/>
<evidence type="ECO:0000256" key="4">
    <source>
        <dbReference type="SAM" id="Coils"/>
    </source>
</evidence>
<feature type="domain" description="Glycosyltransferase subfamily 4-like N-terminal" evidence="6">
    <location>
        <begin position="509"/>
        <end position="666"/>
    </location>
</feature>
<dbReference type="OrthoDB" id="9816564at2"/>
<evidence type="ECO:0000256" key="2">
    <source>
        <dbReference type="ARBA" id="ARBA00022676"/>
    </source>
</evidence>
<dbReference type="eggNOG" id="COG1216">
    <property type="taxonomic scope" value="Bacteria"/>
</dbReference>
<dbReference type="RefSeq" id="WP_011492593.1">
    <property type="nucleotide sequence ID" value="NC_007952.1"/>
</dbReference>
<gene>
    <name evidence="8" type="ORF">Bxe_B0652</name>
</gene>
<keyword evidence="9" id="KW-1185">Reference proteome</keyword>
<dbReference type="InterPro" id="IPR025714">
    <property type="entry name" value="Methyltranfer_dom"/>
</dbReference>
<name>Q13KT8_PARXL</name>
<evidence type="ECO:0000256" key="3">
    <source>
        <dbReference type="ARBA" id="ARBA00022679"/>
    </source>
</evidence>
<proteinExistence type="inferred from homology"/>
<dbReference type="SUPFAM" id="SSF53756">
    <property type="entry name" value="UDP-Glycosyltransferase/glycogen phosphorylase"/>
    <property type="match status" value="1"/>
</dbReference>
<reference evidence="8 9" key="1">
    <citation type="journal article" date="2006" name="Proc. Natl. Acad. Sci. U.S.A.">
        <title>Burkholderia xenovorans LB400 harbors a multi-replicon, 9.73-Mbp genome shaped for versatility.</title>
        <authorList>
            <person name="Chain P.S."/>
            <person name="Denef V.J."/>
            <person name="Konstantinidis K.T."/>
            <person name="Vergez L.M."/>
            <person name="Agullo L."/>
            <person name="Reyes V.L."/>
            <person name="Hauser L."/>
            <person name="Cordova M."/>
            <person name="Gomez L."/>
            <person name="Gonzalez M."/>
            <person name="Land M."/>
            <person name="Lao V."/>
            <person name="Larimer F."/>
            <person name="LiPuma J.J."/>
            <person name="Mahenthiralingam E."/>
            <person name="Malfatti S.A."/>
            <person name="Marx C.J."/>
            <person name="Parnell J.J."/>
            <person name="Ramette A."/>
            <person name="Richardson P."/>
            <person name="Seeger M."/>
            <person name="Smith D."/>
            <person name="Spilker T."/>
            <person name="Sul W.J."/>
            <person name="Tsoi T.V."/>
            <person name="Ulrich L.E."/>
            <person name="Zhulin I.B."/>
            <person name="Tiedje J.M."/>
        </authorList>
    </citation>
    <scope>NUCLEOTIDE SEQUENCE [LARGE SCALE GENOMIC DNA]</scope>
    <source>
        <strain evidence="8 9">LB400</strain>
    </source>
</reference>
<dbReference type="InterPro" id="IPR001173">
    <property type="entry name" value="Glyco_trans_2-like"/>
</dbReference>